<sequence length="372" mass="42411">MSNPEHLEKFRESIQIPNPLKLSDRILSKTISETWDKWREENQDIEIDLSNERFYGADLTEADLRKVNLKQVNLSNSDCSHADISFANCNNTTFSGAILFKTNFTSANLSGAYLNDTKCNRANFYLTNLTRANLEGTTLDFADLSFSSLICTNFNGSKINKAKFIGADLRGANLQMCQALEADFTEADFTGACIQDWKINSDTKFDRVKCDFIYLQTNEQERIPHNPKVNFKKGEFEKFITKAQNTVDLIFTNGIDWQAFLQAFLKLKSETGDELSIYSIEDKWDGYFVVRVNVPPDADKKEIETLLKVKDAEIEGFRRENLTLQRIIESKPQIIQQIFFGDANGIAAIVEGDQNIYPPQTDIIEDGYNKKE</sequence>
<dbReference type="EMBL" id="JACJQY010000031">
    <property type="protein sequence ID" value="MBD2318570.1"/>
    <property type="molecule type" value="Genomic_DNA"/>
</dbReference>
<accession>A0ABR8CEM8</accession>
<reference evidence="1 2" key="1">
    <citation type="journal article" date="2020" name="ISME J.">
        <title>Comparative genomics reveals insights into cyanobacterial evolution and habitat adaptation.</title>
        <authorList>
            <person name="Chen M.Y."/>
            <person name="Teng W.K."/>
            <person name="Zhao L."/>
            <person name="Hu C.X."/>
            <person name="Zhou Y.K."/>
            <person name="Han B.P."/>
            <person name="Song L.R."/>
            <person name="Shu W.S."/>
        </authorList>
    </citation>
    <scope>NUCLEOTIDE SEQUENCE [LARGE SCALE GENOMIC DNA]</scope>
    <source>
        <strain evidence="1 2">FACHB-1050</strain>
    </source>
</reference>
<dbReference type="PANTHER" id="PTHR14136:SF17">
    <property type="entry name" value="BTB_POZ DOMAIN-CONTAINING PROTEIN KCTD9"/>
    <property type="match status" value="1"/>
</dbReference>
<gene>
    <name evidence="1" type="ORF">H6G05_17155</name>
</gene>
<dbReference type="PANTHER" id="PTHR14136">
    <property type="entry name" value="BTB_POZ DOMAIN-CONTAINING PROTEIN KCTD9"/>
    <property type="match status" value="1"/>
</dbReference>
<evidence type="ECO:0000313" key="1">
    <source>
        <dbReference type="EMBL" id="MBD2318570.1"/>
    </source>
</evidence>
<dbReference type="Proteomes" id="UP000618445">
    <property type="component" value="Unassembled WGS sequence"/>
</dbReference>
<proteinExistence type="predicted"/>
<protein>
    <submittedName>
        <fullName evidence="1">Pentapeptide repeat-containing protein</fullName>
    </submittedName>
</protein>
<name>A0ABR8CEM8_9CYAN</name>
<organism evidence="1 2">
    <name type="scientific">Phormidium tenue FACHB-1050</name>
    <dbReference type="NCBI Taxonomy" id="2692857"/>
    <lineage>
        <taxon>Bacteria</taxon>
        <taxon>Bacillati</taxon>
        <taxon>Cyanobacteriota</taxon>
        <taxon>Cyanophyceae</taxon>
        <taxon>Oscillatoriophycideae</taxon>
        <taxon>Oscillatoriales</taxon>
        <taxon>Oscillatoriaceae</taxon>
        <taxon>Phormidium</taxon>
    </lineage>
</organism>
<dbReference type="SUPFAM" id="SSF141571">
    <property type="entry name" value="Pentapeptide repeat-like"/>
    <property type="match status" value="1"/>
</dbReference>
<comment type="caution">
    <text evidence="1">The sequence shown here is derived from an EMBL/GenBank/DDBJ whole genome shotgun (WGS) entry which is preliminary data.</text>
</comment>
<dbReference type="Gene3D" id="2.160.20.80">
    <property type="entry name" value="E3 ubiquitin-protein ligase SopA"/>
    <property type="match status" value="1"/>
</dbReference>
<dbReference type="InterPro" id="IPR051082">
    <property type="entry name" value="Pentapeptide-BTB/POZ_domain"/>
</dbReference>
<evidence type="ECO:0000313" key="2">
    <source>
        <dbReference type="Proteomes" id="UP000618445"/>
    </source>
</evidence>
<dbReference type="Pfam" id="PF00805">
    <property type="entry name" value="Pentapeptide"/>
    <property type="match status" value="3"/>
</dbReference>
<dbReference type="RefSeq" id="WP_190579679.1">
    <property type="nucleotide sequence ID" value="NZ_CAWPQU010000025.1"/>
</dbReference>
<dbReference type="InterPro" id="IPR001646">
    <property type="entry name" value="5peptide_repeat"/>
</dbReference>
<keyword evidence="2" id="KW-1185">Reference proteome</keyword>